<dbReference type="InterPro" id="IPR014942">
    <property type="entry name" value="AbiEii"/>
</dbReference>
<dbReference type="Gene3D" id="3.10.450.620">
    <property type="entry name" value="JHP933, nucleotidyltransferase-like core domain"/>
    <property type="match status" value="1"/>
</dbReference>
<sequence length="320" mass="36859">MKLYEHPEFADAIKAAKQHFAHPGLTEQFIEKDYYVTEALRIVAQNYPNEVIFKGGTSLSKGWKLIERFSEDIDLFLNPQSFNPSLSKNSIDKHLKNIETLVNGHPGFTLDNTRGNSGKGTHRHSFFNYKPQFLGNKPIANNVYLEMGIRSGNYPVEEISISSYLADFLKETGISLGTDDESAFPMKLLHFRRTFVEKLFAIHSRVLLLKEEKQPIGTHARHYYDLYCLAQRQEVQEMLNTEEYNNIKKDCNDIGQQHFNNYQPPENLSFSKSIAIFPTGDLRQLIVATCNTNRSNLQSRDFQTRINCNYNYALARINCN</sequence>
<accession>A0ABZ2UQX6</accession>
<keyword evidence="2" id="KW-1185">Reference proteome</keyword>
<dbReference type="RefSeq" id="WP_353928877.1">
    <property type="nucleotide sequence ID" value="NZ_CP150886.1"/>
</dbReference>
<proteinExistence type="predicted"/>
<keyword evidence="1" id="KW-0808">Transferase</keyword>
<evidence type="ECO:0000313" key="2">
    <source>
        <dbReference type="Proteomes" id="UP001483337"/>
    </source>
</evidence>
<dbReference type="Pfam" id="PF08843">
    <property type="entry name" value="AbiEii"/>
    <property type="match status" value="1"/>
</dbReference>
<name>A0ABZ2UQX6_9CYAN</name>
<dbReference type="GO" id="GO:0016740">
    <property type="term" value="F:transferase activity"/>
    <property type="evidence" value="ECO:0007669"/>
    <property type="project" value="UniProtKB-KW"/>
</dbReference>
<gene>
    <name evidence="1" type="ORF">WJM97_11060</name>
</gene>
<evidence type="ECO:0000313" key="1">
    <source>
        <dbReference type="EMBL" id="WZB85960.1"/>
    </source>
</evidence>
<reference evidence="1 2" key="1">
    <citation type="submission" date="2024-04" db="EMBL/GenBank/DDBJ databases">
        <title>Okeanomitos corallinicola gen. &amp; sp. nov. (Nostocales, Cyanobacteria), a new toxic marine heterocyst-forming cyanobacterium from a coral reef.</title>
        <authorList>
            <person name="Li H."/>
            <person name="Li R."/>
            <person name="Kang J."/>
            <person name="Hii K.S."/>
            <person name="Mohamed H.F."/>
            <person name="Xu X."/>
            <person name="Luo Z."/>
        </authorList>
    </citation>
    <scope>NUCLEOTIDE SEQUENCE [LARGE SCALE GENOMIC DNA]</scope>
    <source>
        <strain evidence="1 2">TIOX110</strain>
    </source>
</reference>
<protein>
    <submittedName>
        <fullName evidence="1">Nucleotidyl transferase AbiEii/AbiGii toxin family protein</fullName>
    </submittedName>
</protein>
<organism evidence="1 2">
    <name type="scientific">Okeanomitos corallinicola TIOX110</name>
    <dbReference type="NCBI Taxonomy" id="3133117"/>
    <lineage>
        <taxon>Bacteria</taxon>
        <taxon>Bacillati</taxon>
        <taxon>Cyanobacteriota</taxon>
        <taxon>Cyanophyceae</taxon>
        <taxon>Nostocales</taxon>
        <taxon>Aphanizomenonaceae</taxon>
        <taxon>Okeanomitos</taxon>
    </lineage>
</organism>
<dbReference type="EMBL" id="CP150886">
    <property type="protein sequence ID" value="WZB85960.1"/>
    <property type="molecule type" value="Genomic_DNA"/>
</dbReference>
<dbReference type="Proteomes" id="UP001483337">
    <property type="component" value="Chromosome"/>
</dbReference>